<reference evidence="2" key="2">
    <citation type="journal article" date="2023" name="Plants (Basel)">
        <title>Annotation of the Turnera subulata (Passifloraceae) Draft Genome Reveals the S-Locus Evolved after the Divergence of Turneroideae from Passifloroideae in a Stepwise Manner.</title>
        <authorList>
            <person name="Henning P.M."/>
            <person name="Roalson E.H."/>
            <person name="Mir W."/>
            <person name="McCubbin A.G."/>
            <person name="Shore J.S."/>
        </authorList>
    </citation>
    <scope>NUCLEOTIDE SEQUENCE</scope>
    <source>
        <strain evidence="2">F60SS</strain>
    </source>
</reference>
<feature type="transmembrane region" description="Helical" evidence="1">
    <location>
        <begin position="47"/>
        <end position="65"/>
    </location>
</feature>
<keyword evidence="1" id="KW-0812">Transmembrane</keyword>
<evidence type="ECO:0000256" key="1">
    <source>
        <dbReference type="SAM" id="Phobius"/>
    </source>
</evidence>
<reference evidence="2" key="1">
    <citation type="submission" date="2022-02" db="EMBL/GenBank/DDBJ databases">
        <authorList>
            <person name="Henning P.M."/>
            <person name="McCubbin A.G."/>
            <person name="Shore J.S."/>
        </authorList>
    </citation>
    <scope>NUCLEOTIDE SEQUENCE</scope>
    <source>
        <strain evidence="2">F60SS</strain>
        <tissue evidence="2">Leaves</tissue>
    </source>
</reference>
<feature type="transmembrane region" description="Helical" evidence="1">
    <location>
        <begin position="12"/>
        <end position="35"/>
    </location>
</feature>
<dbReference type="Proteomes" id="UP001141552">
    <property type="component" value="Unassembled WGS sequence"/>
</dbReference>
<name>A0A9Q0F367_9ROSI</name>
<accession>A0A9Q0F367</accession>
<keyword evidence="3" id="KW-1185">Reference proteome</keyword>
<comment type="caution">
    <text evidence="2">The sequence shown here is derived from an EMBL/GenBank/DDBJ whole genome shotgun (WGS) entry which is preliminary data.</text>
</comment>
<dbReference type="EMBL" id="JAKUCV010007508">
    <property type="protein sequence ID" value="KAJ4823160.1"/>
    <property type="molecule type" value="Genomic_DNA"/>
</dbReference>
<sequence length="140" mass="15747">IVHILTNKTRRLICARALLLFFFLFSFLVFVSFVQVKEAKELKMAKIAYTSVFFVVLLLSIPSILNAETPADANSIAPSDFLTETTYQVLSERKTSLEANSWYDWIFDFMGGVDMGDEAAQPESAEAPAFAPSSWTLRHL</sequence>
<gene>
    <name evidence="2" type="ORF">Tsubulata_049529</name>
</gene>
<organism evidence="2 3">
    <name type="scientific">Turnera subulata</name>
    <dbReference type="NCBI Taxonomy" id="218843"/>
    <lineage>
        <taxon>Eukaryota</taxon>
        <taxon>Viridiplantae</taxon>
        <taxon>Streptophyta</taxon>
        <taxon>Embryophyta</taxon>
        <taxon>Tracheophyta</taxon>
        <taxon>Spermatophyta</taxon>
        <taxon>Magnoliopsida</taxon>
        <taxon>eudicotyledons</taxon>
        <taxon>Gunneridae</taxon>
        <taxon>Pentapetalae</taxon>
        <taxon>rosids</taxon>
        <taxon>fabids</taxon>
        <taxon>Malpighiales</taxon>
        <taxon>Passifloraceae</taxon>
        <taxon>Turnera</taxon>
    </lineage>
</organism>
<dbReference type="AlphaFoldDB" id="A0A9Q0F367"/>
<evidence type="ECO:0000313" key="3">
    <source>
        <dbReference type="Proteomes" id="UP001141552"/>
    </source>
</evidence>
<feature type="non-terminal residue" evidence="2">
    <location>
        <position position="140"/>
    </location>
</feature>
<proteinExistence type="predicted"/>
<protein>
    <submittedName>
        <fullName evidence="2">Uncharacterized protein</fullName>
    </submittedName>
</protein>
<keyword evidence="1" id="KW-0472">Membrane</keyword>
<keyword evidence="1" id="KW-1133">Transmembrane helix</keyword>
<evidence type="ECO:0000313" key="2">
    <source>
        <dbReference type="EMBL" id="KAJ4823160.1"/>
    </source>
</evidence>